<gene>
    <name evidence="1" type="ORF">NCTC12961_04270</name>
</gene>
<dbReference type="EMBL" id="LS483469">
    <property type="protein sequence ID" value="SQI44277.1"/>
    <property type="molecule type" value="Genomic_DNA"/>
</dbReference>
<evidence type="ECO:0000313" key="1">
    <source>
        <dbReference type="EMBL" id="SQI44277.1"/>
    </source>
</evidence>
<accession>A0A2X4UWQ1</accession>
<dbReference type="Proteomes" id="UP000248897">
    <property type="component" value="Chromosome 1"/>
</dbReference>
<dbReference type="AlphaFoldDB" id="A0A2X4UWQ1"/>
<protein>
    <submittedName>
        <fullName evidence="1">Uncharacterized protein</fullName>
    </submittedName>
</protein>
<reference evidence="1 2" key="1">
    <citation type="submission" date="2018-06" db="EMBL/GenBank/DDBJ databases">
        <authorList>
            <consortium name="Pathogen Informatics"/>
            <person name="Doyle S."/>
        </authorList>
    </citation>
    <scope>NUCLEOTIDE SEQUENCE [LARGE SCALE GENOMIC DNA]</scope>
    <source>
        <strain evidence="1 2">NCTC12961</strain>
    </source>
</reference>
<sequence length="88" mass="10043">MRLTGRRSWHRPQQVDALLFLARILQHGLQAAGLDIRANHQLGKKVIPNPSSAAWRWAVKSLQRNTILQRFSSWSLRICVQQAGCCLL</sequence>
<name>A0A2X4UWQ1_SERPL</name>
<evidence type="ECO:0000313" key="2">
    <source>
        <dbReference type="Proteomes" id="UP000248897"/>
    </source>
</evidence>
<organism evidence="1 2">
    <name type="scientific">Serratia plymuthica</name>
    <dbReference type="NCBI Taxonomy" id="82996"/>
    <lineage>
        <taxon>Bacteria</taxon>
        <taxon>Pseudomonadati</taxon>
        <taxon>Pseudomonadota</taxon>
        <taxon>Gammaproteobacteria</taxon>
        <taxon>Enterobacterales</taxon>
        <taxon>Yersiniaceae</taxon>
        <taxon>Serratia</taxon>
    </lineage>
</organism>
<proteinExistence type="predicted"/>